<evidence type="ECO:0000313" key="5">
    <source>
        <dbReference type="EMBL" id="VFK76457.1"/>
    </source>
</evidence>
<feature type="compositionally biased region" description="Polar residues" evidence="1">
    <location>
        <begin position="80"/>
        <end position="91"/>
    </location>
</feature>
<feature type="compositionally biased region" description="Polar residues" evidence="1">
    <location>
        <begin position="175"/>
        <end position="192"/>
    </location>
</feature>
<gene>
    <name evidence="3" type="ORF">BECKMB1821G_GA0114241_10546</name>
    <name evidence="5" type="ORF">BECKMB1821H_GA0114242_105715</name>
    <name evidence="4" type="ORF">BECKMB1821I_GA0114274_10647</name>
</gene>
<evidence type="ECO:0000256" key="1">
    <source>
        <dbReference type="SAM" id="MobiDB-lite"/>
    </source>
</evidence>
<feature type="compositionally biased region" description="Basic and acidic residues" evidence="1">
    <location>
        <begin position="278"/>
        <end position="290"/>
    </location>
</feature>
<keyword evidence="2" id="KW-1133">Transmembrane helix</keyword>
<organism evidence="5">
    <name type="scientific">Candidatus Kentrum sp. MB</name>
    <dbReference type="NCBI Taxonomy" id="2138164"/>
    <lineage>
        <taxon>Bacteria</taxon>
        <taxon>Pseudomonadati</taxon>
        <taxon>Pseudomonadota</taxon>
        <taxon>Gammaproteobacteria</taxon>
        <taxon>Candidatus Kentrum</taxon>
    </lineage>
</organism>
<reference evidence="5" key="1">
    <citation type="submission" date="2019-02" db="EMBL/GenBank/DDBJ databases">
        <authorList>
            <person name="Gruber-Vodicka R. H."/>
            <person name="Seah K. B. B."/>
        </authorList>
    </citation>
    <scope>NUCLEOTIDE SEQUENCE</scope>
    <source>
        <strain evidence="3">BECK_BZ197</strain>
        <strain evidence="5">BECK_BZ198</strain>
        <strain evidence="4">BECK_BZ199</strain>
    </source>
</reference>
<evidence type="ECO:0000256" key="2">
    <source>
        <dbReference type="SAM" id="Phobius"/>
    </source>
</evidence>
<accession>A0A451BDU6</accession>
<dbReference type="AlphaFoldDB" id="A0A451BDU6"/>
<feature type="compositionally biased region" description="Basic and acidic residues" evidence="1">
    <location>
        <begin position="133"/>
        <end position="145"/>
    </location>
</feature>
<feature type="compositionally biased region" description="Low complexity" evidence="1">
    <location>
        <begin position="226"/>
        <end position="239"/>
    </location>
</feature>
<name>A0A451BDU6_9GAMM</name>
<evidence type="ECO:0000313" key="3">
    <source>
        <dbReference type="EMBL" id="VFK29803.1"/>
    </source>
</evidence>
<feature type="compositionally biased region" description="Low complexity" evidence="1">
    <location>
        <begin position="196"/>
        <end position="206"/>
    </location>
</feature>
<feature type="compositionally biased region" description="Polar residues" evidence="1">
    <location>
        <begin position="107"/>
        <end position="116"/>
    </location>
</feature>
<protein>
    <submittedName>
        <fullName evidence="5">Uncharacterized protein</fullName>
    </submittedName>
</protein>
<dbReference type="EMBL" id="CAADGH010000057">
    <property type="protein sequence ID" value="VFK76457.1"/>
    <property type="molecule type" value="Genomic_DNA"/>
</dbReference>
<evidence type="ECO:0000313" key="4">
    <source>
        <dbReference type="EMBL" id="VFK34201.1"/>
    </source>
</evidence>
<sequence>MNVPMNHEAGLSATNNPLLHPFLTPFFLSGFVGALLVGVTVALPVEAFDYGYTGARQGQSWDRQDGADYATRWDRKTKPWSRTPSNTNQSGFDRWGSKSPMGYDKQGTANSVTQRNWQREQGRSYTDSSWRAGNERDNKWRRAPDYDEYQAGIGQKTGPWAPAGGKRNPRAETGAWSQSDPWTKSQQPSGYRNDQWKGGSSWSQGGHAFDNEPRWRNWSRLPTTESSNPRSSAPRNRWSGDPARGSESHTPITDPTRHQKDWRYNNNWGHGGVNSVGKGRDSHRNPDHVWGKQPSRLMNSTQGVPPADVMWPDYSTPPGYTTGYPEYYYPPYSVWGGGSYPEYHQGWRGVPYGSGAPYGMDRSFPMFDDLSWFFF</sequence>
<dbReference type="EMBL" id="CAADFO010000054">
    <property type="protein sequence ID" value="VFK29803.1"/>
    <property type="molecule type" value="Genomic_DNA"/>
</dbReference>
<dbReference type="EMBL" id="CAADFQ010000064">
    <property type="protein sequence ID" value="VFK34201.1"/>
    <property type="molecule type" value="Genomic_DNA"/>
</dbReference>
<keyword evidence="2" id="KW-0472">Membrane</keyword>
<keyword evidence="2" id="KW-0812">Transmembrane</keyword>
<feature type="region of interest" description="Disordered" evidence="1">
    <location>
        <begin position="73"/>
        <end position="301"/>
    </location>
</feature>
<proteinExistence type="predicted"/>
<feature type="transmembrane region" description="Helical" evidence="2">
    <location>
        <begin position="22"/>
        <end position="43"/>
    </location>
</feature>